<reference evidence="2" key="1">
    <citation type="submission" date="2023-11" db="UniProtKB">
        <authorList>
            <consortium name="WormBaseParasite"/>
        </authorList>
    </citation>
    <scope>IDENTIFICATION</scope>
</reference>
<proteinExistence type="predicted"/>
<dbReference type="AlphaFoldDB" id="A0AA85BAT0"/>
<dbReference type="WBParaSite" id="SMTH1_40840.1">
    <property type="protein sequence ID" value="SMTH1_40840.1"/>
    <property type="gene ID" value="SMTH1_40840"/>
</dbReference>
<name>A0AA85BAT0_9TREM</name>
<evidence type="ECO:0008006" key="3">
    <source>
        <dbReference type="Google" id="ProtNLM"/>
    </source>
</evidence>
<accession>A0AA85BAT0</accession>
<protein>
    <recommendedName>
        <fullName evidence="3">Endo/exonuclease/phosphatase domain-containing protein</fullName>
    </recommendedName>
</protein>
<dbReference type="SUPFAM" id="SSF56219">
    <property type="entry name" value="DNase I-like"/>
    <property type="match status" value="1"/>
</dbReference>
<organism evidence="1 2">
    <name type="scientific">Schistosoma mattheei</name>
    <dbReference type="NCBI Taxonomy" id="31246"/>
    <lineage>
        <taxon>Eukaryota</taxon>
        <taxon>Metazoa</taxon>
        <taxon>Spiralia</taxon>
        <taxon>Lophotrochozoa</taxon>
        <taxon>Platyhelminthes</taxon>
        <taxon>Trematoda</taxon>
        <taxon>Digenea</taxon>
        <taxon>Strigeidida</taxon>
        <taxon>Schistosomatoidea</taxon>
        <taxon>Schistosomatidae</taxon>
        <taxon>Schistosoma</taxon>
    </lineage>
</organism>
<dbReference type="Proteomes" id="UP000050791">
    <property type="component" value="Unassembled WGS sequence"/>
</dbReference>
<sequence length="185" mass="21094">MTSKIIDMDNNGLNFYNSNPDINDYRNTGVGFLVNDQSMITATDFEEVDGRIATIKIHSKATKQTINLIGCYAPTESSNDEVSKEKFYLKLKDTIKKLKLNKLPILILGDYNCRLSQDLHTYYPNIIGKAIKLETETSENGMKLINLCKTLNLRVMNSFTTKPEHRTHTWVHPKTQMGHVIDLVI</sequence>
<dbReference type="Gene3D" id="3.60.10.10">
    <property type="entry name" value="Endonuclease/exonuclease/phosphatase"/>
    <property type="match status" value="1"/>
</dbReference>
<evidence type="ECO:0000313" key="1">
    <source>
        <dbReference type="Proteomes" id="UP000050791"/>
    </source>
</evidence>
<dbReference type="InterPro" id="IPR036691">
    <property type="entry name" value="Endo/exonu/phosph_ase_sf"/>
</dbReference>
<evidence type="ECO:0000313" key="2">
    <source>
        <dbReference type="WBParaSite" id="SMTH1_40840.1"/>
    </source>
</evidence>